<comment type="similarity">
    <text evidence="1">Belongs to the 3-oxoacid CoA-transferase subunit B family.</text>
</comment>
<accession>A0A430ADF3</accession>
<dbReference type="PANTHER" id="PTHR13707">
    <property type="entry name" value="KETOACID-COENZYME A TRANSFERASE"/>
    <property type="match status" value="1"/>
</dbReference>
<keyword evidence="2 3" id="KW-0808">Transferase</keyword>
<proteinExistence type="inferred from homology"/>
<dbReference type="InterPro" id="IPR012791">
    <property type="entry name" value="3-oxoacid_CoA-transf_B"/>
</dbReference>
<evidence type="ECO:0000313" key="4">
    <source>
        <dbReference type="Proteomes" id="UP000287101"/>
    </source>
</evidence>
<dbReference type="PANTHER" id="PTHR13707:SF23">
    <property type="entry name" value="SUCCINYL-COA:3-KETOACID-COENZYME A TRANSFERASE"/>
    <property type="match status" value="1"/>
</dbReference>
<evidence type="ECO:0000256" key="2">
    <source>
        <dbReference type="ARBA" id="ARBA00022679"/>
    </source>
</evidence>
<dbReference type="EMBL" id="NGJY01000001">
    <property type="protein sequence ID" value="RSU05240.1"/>
    <property type="molecule type" value="Genomic_DNA"/>
</dbReference>
<dbReference type="Pfam" id="PF01144">
    <property type="entry name" value="CoA_trans"/>
    <property type="match status" value="1"/>
</dbReference>
<dbReference type="Gene3D" id="3.40.1080.10">
    <property type="entry name" value="Glutaconate Coenzyme A-transferase"/>
    <property type="match status" value="1"/>
</dbReference>
<comment type="caution">
    <text evidence="3">The sequence shown here is derived from an EMBL/GenBank/DDBJ whole genome shotgun (WGS) entry which is preliminary data.</text>
</comment>
<dbReference type="RefSeq" id="WP_126831129.1">
    <property type="nucleotide sequence ID" value="NZ_CBCRYB010000003.1"/>
</dbReference>
<dbReference type="GO" id="GO:0008260">
    <property type="term" value="F:succinyl-CoA:3-oxo-acid CoA-transferase activity"/>
    <property type="evidence" value="ECO:0007669"/>
    <property type="project" value="TreeGrafter"/>
</dbReference>
<gene>
    <name evidence="3" type="ORF">CBF31_04280</name>
</gene>
<dbReference type="Proteomes" id="UP000287101">
    <property type="component" value="Unassembled WGS sequence"/>
</dbReference>
<sequence length="217" mass="23061">MNSRTFIAKRVADELVDGQIVNLGIGIPTMVPKFVGEDKTIIFQSENGIINIGPTPPLGQDNPNIYDAGGAPATVKPGGQFVDSATAFGLIRSGKVDVTVLGAVQVDEAGNLANWNIPNKMLVGFGGAMDLVTCAKNVIVAMEHTAKGTIKIMKECSFPLTGSKCVTKIITELAVFSVIPEGLVLEEITSKTSLDEVREKTEADYQVSPDLKINQID</sequence>
<dbReference type="SUPFAM" id="SSF100950">
    <property type="entry name" value="NagB/RpiA/CoA transferase-like"/>
    <property type="match status" value="1"/>
</dbReference>
<reference evidence="3 4" key="1">
    <citation type="submission" date="2017-05" db="EMBL/GenBank/DDBJ databases">
        <title>Vagococcus spp. assemblies.</title>
        <authorList>
            <person name="Gulvik C.A."/>
        </authorList>
    </citation>
    <scope>NUCLEOTIDE SEQUENCE [LARGE SCALE GENOMIC DNA]</scope>
    <source>
        <strain evidence="3 4">CCUG 41755</strain>
    </source>
</reference>
<dbReference type="InterPro" id="IPR004165">
    <property type="entry name" value="CoA_trans_fam_I"/>
</dbReference>
<dbReference type="NCBIfam" id="TIGR02428">
    <property type="entry name" value="pcaJ_scoB_fam"/>
    <property type="match status" value="1"/>
</dbReference>
<keyword evidence="4" id="KW-1185">Reference proteome</keyword>
<evidence type="ECO:0000256" key="1">
    <source>
        <dbReference type="ARBA" id="ARBA00007047"/>
    </source>
</evidence>
<name>A0A430ADF3_9ENTE</name>
<dbReference type="InterPro" id="IPR037171">
    <property type="entry name" value="NagB/RpiA_transferase-like"/>
</dbReference>
<dbReference type="AlphaFoldDB" id="A0A430ADF3"/>
<evidence type="ECO:0000313" key="3">
    <source>
        <dbReference type="EMBL" id="RSU05240.1"/>
    </source>
</evidence>
<dbReference type="OrthoDB" id="9778604at2"/>
<protein>
    <submittedName>
        <fullName evidence="3">Succinyl-CoA--3-ketoacid-CoA transferase</fullName>
    </submittedName>
</protein>
<dbReference type="SMART" id="SM00882">
    <property type="entry name" value="CoA_trans"/>
    <property type="match status" value="1"/>
</dbReference>
<organism evidence="3 4">
    <name type="scientific">Vagococcus fessus</name>
    <dbReference type="NCBI Taxonomy" id="120370"/>
    <lineage>
        <taxon>Bacteria</taxon>
        <taxon>Bacillati</taxon>
        <taxon>Bacillota</taxon>
        <taxon>Bacilli</taxon>
        <taxon>Lactobacillales</taxon>
        <taxon>Enterococcaceae</taxon>
        <taxon>Vagococcus</taxon>
    </lineage>
</organism>